<evidence type="ECO:0000256" key="8">
    <source>
        <dbReference type="PIRSR" id="PIRSR005639-1"/>
    </source>
</evidence>
<dbReference type="PROSITE" id="PS51130">
    <property type="entry name" value="PDXT_SNO_2"/>
    <property type="match status" value="1"/>
</dbReference>
<dbReference type="Pfam" id="PF01174">
    <property type="entry name" value="SNO"/>
    <property type="match status" value="1"/>
</dbReference>
<keyword evidence="5" id="KW-0315">Glutamine amidotransferase</keyword>
<comment type="similarity">
    <text evidence="1">Belongs to the glutaminase PdxT/SNO family.</text>
</comment>
<dbReference type="GO" id="GO:1903600">
    <property type="term" value="C:glutaminase complex"/>
    <property type="evidence" value="ECO:0007669"/>
    <property type="project" value="TreeGrafter"/>
</dbReference>
<proteinExistence type="inferred from homology"/>
<dbReference type="Gene3D" id="3.40.50.880">
    <property type="match status" value="1"/>
</dbReference>
<evidence type="ECO:0000256" key="2">
    <source>
        <dbReference type="ARBA" id="ARBA00012918"/>
    </source>
</evidence>
<dbReference type="FunFam" id="3.40.50.880:FF:000041">
    <property type="entry name" value="Glutamine amidotransferase subunit pdxT, putative"/>
    <property type="match status" value="1"/>
</dbReference>
<dbReference type="PROSITE" id="PS51273">
    <property type="entry name" value="GATASE_TYPE_1"/>
    <property type="match status" value="1"/>
</dbReference>
<dbReference type="GO" id="GO:0005829">
    <property type="term" value="C:cytosol"/>
    <property type="evidence" value="ECO:0007669"/>
    <property type="project" value="TreeGrafter"/>
</dbReference>
<evidence type="ECO:0000256" key="1">
    <source>
        <dbReference type="ARBA" id="ARBA00008345"/>
    </source>
</evidence>
<dbReference type="NCBIfam" id="TIGR03800">
    <property type="entry name" value="PLP_synth_Pdx2"/>
    <property type="match status" value="1"/>
</dbReference>
<dbReference type="AlphaFoldDB" id="A0A8B6FKM0"/>
<dbReference type="PANTHER" id="PTHR31559:SF0">
    <property type="entry name" value="PYRIDOXAL 5'-PHOSPHATE SYNTHASE SUBUNIT SNO1-RELATED"/>
    <property type="match status" value="1"/>
</dbReference>
<dbReference type="GO" id="GO:0008614">
    <property type="term" value="P:pyridoxine metabolic process"/>
    <property type="evidence" value="ECO:0007669"/>
    <property type="project" value="TreeGrafter"/>
</dbReference>
<feature type="binding site" evidence="9">
    <location>
        <position position="145"/>
    </location>
    <ligand>
        <name>L-glutamine</name>
        <dbReference type="ChEBI" id="CHEBI:58359"/>
    </ligand>
</feature>
<evidence type="ECO:0000256" key="3">
    <source>
        <dbReference type="ARBA" id="ARBA00022801"/>
    </source>
</evidence>
<sequence length="255" mass="28275">MSGTVTEHQKTSKKMPSALPEDSSKRDKLAIGILEIQGAFNEHHVALRKAQKCLNIPDLEIIGVRHPDHISDNMDGLIIPGGESTTISLFLKRNKMDEPLRKWINSKGHVTWGTCAGMILLSKQTENQKIGGQPSLAEMDIDVSRNFFGRQINSFEAPVKLKQTLFVPADFKNCDTDDIYHGVFIRAPAVVEICSPEVTALATLDRSGSGQTEVIVAVQQGNMLATAFHPELTDDVRWHTHFIEMTCMAKRNSNV</sequence>
<keyword evidence="3" id="KW-0378">Hydrolase</keyword>
<evidence type="ECO:0000256" key="10">
    <source>
        <dbReference type="SAM" id="MobiDB-lite"/>
    </source>
</evidence>
<evidence type="ECO:0000313" key="11">
    <source>
        <dbReference type="EMBL" id="VDI50274.1"/>
    </source>
</evidence>
<dbReference type="PROSITE" id="PS01236">
    <property type="entry name" value="PDXT_SNO_1"/>
    <property type="match status" value="1"/>
</dbReference>
<evidence type="ECO:0000256" key="7">
    <source>
        <dbReference type="ARBA" id="ARBA00049534"/>
    </source>
</evidence>
<dbReference type="OrthoDB" id="2039at2759"/>
<dbReference type="InterPro" id="IPR029062">
    <property type="entry name" value="Class_I_gatase-like"/>
</dbReference>
<protein>
    <recommendedName>
        <fullName evidence="2">glutaminase</fullName>
        <ecNumber evidence="2">3.5.1.2</ecNumber>
    </recommendedName>
</protein>
<name>A0A8B6FKM0_MYTGA</name>
<dbReference type="EC" id="3.5.1.2" evidence="2"/>
<dbReference type="Proteomes" id="UP000596742">
    <property type="component" value="Unassembled WGS sequence"/>
</dbReference>
<keyword evidence="12" id="KW-1185">Reference proteome</keyword>
<evidence type="ECO:0000256" key="9">
    <source>
        <dbReference type="PIRSR" id="PIRSR005639-2"/>
    </source>
</evidence>
<comment type="catalytic activity">
    <reaction evidence="7">
        <text>L-glutamine + H2O = L-glutamate + NH4(+)</text>
        <dbReference type="Rhea" id="RHEA:15889"/>
        <dbReference type="ChEBI" id="CHEBI:15377"/>
        <dbReference type="ChEBI" id="CHEBI:28938"/>
        <dbReference type="ChEBI" id="CHEBI:29985"/>
        <dbReference type="ChEBI" id="CHEBI:58359"/>
        <dbReference type="EC" id="3.5.1.2"/>
    </reaction>
</comment>
<dbReference type="HAMAP" id="MF_01615">
    <property type="entry name" value="PdxT"/>
    <property type="match status" value="1"/>
</dbReference>
<dbReference type="PIRSF" id="PIRSF005639">
    <property type="entry name" value="Glut_amidoT_SNO"/>
    <property type="match status" value="1"/>
</dbReference>
<comment type="caution">
    <text evidence="11">The sequence shown here is derived from an EMBL/GenBank/DDBJ whole genome shotgun (WGS) entry which is preliminary data.</text>
</comment>
<dbReference type="GO" id="GO:0004359">
    <property type="term" value="F:glutaminase activity"/>
    <property type="evidence" value="ECO:0007669"/>
    <property type="project" value="UniProtKB-EC"/>
</dbReference>
<dbReference type="GO" id="GO:0042823">
    <property type="term" value="P:pyridoxal phosphate biosynthetic process"/>
    <property type="evidence" value="ECO:0007669"/>
    <property type="project" value="InterPro"/>
</dbReference>
<keyword evidence="4" id="KW-0663">Pyridoxal phosphate</keyword>
<dbReference type="CDD" id="cd01749">
    <property type="entry name" value="GATase1_PB"/>
    <property type="match status" value="1"/>
</dbReference>
<dbReference type="GO" id="GO:0016829">
    <property type="term" value="F:lyase activity"/>
    <property type="evidence" value="ECO:0007669"/>
    <property type="project" value="UniProtKB-KW"/>
</dbReference>
<accession>A0A8B6FKM0</accession>
<dbReference type="SUPFAM" id="SSF52317">
    <property type="entry name" value="Class I glutamine amidotransferase-like"/>
    <property type="match status" value="1"/>
</dbReference>
<evidence type="ECO:0000313" key="12">
    <source>
        <dbReference type="Proteomes" id="UP000596742"/>
    </source>
</evidence>
<dbReference type="EMBL" id="UYJE01006924">
    <property type="protein sequence ID" value="VDI50274.1"/>
    <property type="molecule type" value="Genomic_DNA"/>
</dbReference>
<keyword evidence="6 11" id="KW-0456">Lyase</keyword>
<feature type="binding site" evidence="9">
    <location>
        <begin position="82"/>
        <end position="84"/>
    </location>
    <ligand>
        <name>L-glutamine</name>
        <dbReference type="ChEBI" id="CHEBI:58359"/>
    </ligand>
</feature>
<organism evidence="11 12">
    <name type="scientific">Mytilus galloprovincialis</name>
    <name type="common">Mediterranean mussel</name>
    <dbReference type="NCBI Taxonomy" id="29158"/>
    <lineage>
        <taxon>Eukaryota</taxon>
        <taxon>Metazoa</taxon>
        <taxon>Spiralia</taxon>
        <taxon>Lophotrochozoa</taxon>
        <taxon>Mollusca</taxon>
        <taxon>Bivalvia</taxon>
        <taxon>Autobranchia</taxon>
        <taxon>Pteriomorphia</taxon>
        <taxon>Mytilida</taxon>
        <taxon>Mytiloidea</taxon>
        <taxon>Mytilidae</taxon>
        <taxon>Mytilinae</taxon>
        <taxon>Mytilus</taxon>
    </lineage>
</organism>
<evidence type="ECO:0000256" key="4">
    <source>
        <dbReference type="ARBA" id="ARBA00022898"/>
    </source>
</evidence>
<gene>
    <name evidence="11" type="ORF">MGAL_10B048100</name>
</gene>
<feature type="active site" description="Nucleophile" evidence="8">
    <location>
        <position position="115"/>
    </location>
</feature>
<feature type="binding site" evidence="9">
    <location>
        <begin position="185"/>
        <end position="186"/>
    </location>
    <ligand>
        <name>L-glutamine</name>
        <dbReference type="ChEBI" id="CHEBI:58359"/>
    </ligand>
</feature>
<reference evidence="11" key="1">
    <citation type="submission" date="2018-11" db="EMBL/GenBank/DDBJ databases">
        <authorList>
            <person name="Alioto T."/>
            <person name="Alioto T."/>
        </authorList>
    </citation>
    <scope>NUCLEOTIDE SEQUENCE</scope>
</reference>
<dbReference type="PANTHER" id="PTHR31559">
    <property type="entry name" value="PYRIDOXAL 5'-PHOSPHATE SYNTHASE SUBUNIT SNO"/>
    <property type="match status" value="1"/>
</dbReference>
<feature type="active site" description="Charge relay system" evidence="8">
    <location>
        <position position="229"/>
    </location>
</feature>
<dbReference type="InterPro" id="IPR021196">
    <property type="entry name" value="PdxT/SNO_CS"/>
</dbReference>
<dbReference type="InterPro" id="IPR002161">
    <property type="entry name" value="PdxT/SNO"/>
</dbReference>
<evidence type="ECO:0000256" key="6">
    <source>
        <dbReference type="ARBA" id="ARBA00023239"/>
    </source>
</evidence>
<feature type="active site" description="Charge relay system" evidence="8">
    <location>
        <position position="231"/>
    </location>
</feature>
<feature type="region of interest" description="Disordered" evidence="10">
    <location>
        <begin position="1"/>
        <end position="24"/>
    </location>
</feature>
<evidence type="ECO:0000256" key="5">
    <source>
        <dbReference type="ARBA" id="ARBA00022962"/>
    </source>
</evidence>